<dbReference type="PANTHER" id="PTHR30069:SF53">
    <property type="entry name" value="COLICIN I RECEPTOR-RELATED"/>
    <property type="match status" value="1"/>
</dbReference>
<evidence type="ECO:0000259" key="15">
    <source>
        <dbReference type="Pfam" id="PF07715"/>
    </source>
</evidence>
<sequence>MFNKSKTALAVVSAISLFTPSVALAQNTQFEENLEHITVTANRISQSIANTLASVSVINRADIDASNARDLVSLLNSQAGIQIDRKGGFGQTSSVLLRGSQTKHSLILVDGIRIGSATLGYKNISNLPLNAVERVEIVKGSRAAQYGSDAIAGVINVITRKNESARLSVTAGKNNYKNIQATKTINTESLTLSINAGYEKTDGFDAVERFDEDSDGYKNLNLGINLDFSLNEIGQLSLVGQYSEGETEFDVSSGNDFVEFENYFAKLGWNKTYQDINHNIDFSLSQDSDLNQHGIDWQGKSAADTQYETDRVQIDYLGQYQYSSALSFNGGINWYEEDVSETTAQYDKQSRDVFAIFVGAYFNDENYLANLSLRNDDDEQYGNELTYNLALGMHLNEKATFRLSRNTGFKAPSFNDLYFPGSGNSELNPEESVNHEVGLRIDLIKASFDVAVFNNEVKNLIEWAPAPTVEKPGRWLPSNIGSATMQGIELSASYQVFGLNNDINFTYTDAENEVTGANLANQSDKVFNWAIAKDWQQISVSLDFQYRSSRPGKYYNSDFSVNKLSAYTLWNLATSYQINDDLSVKMRVENLFDKEYQASEAAQDWSTSEISYYKTAERHLFVGVDYNF</sequence>
<evidence type="ECO:0000313" key="16">
    <source>
        <dbReference type="EMBL" id="SFC43554.1"/>
    </source>
</evidence>
<evidence type="ECO:0000256" key="12">
    <source>
        <dbReference type="RuleBase" id="RU003357"/>
    </source>
</evidence>
<dbReference type="InterPro" id="IPR010917">
    <property type="entry name" value="TonB_rcpt_CS"/>
</dbReference>
<keyword evidence="6" id="KW-0406">Ion transport</keyword>
<dbReference type="Pfam" id="PF07715">
    <property type="entry name" value="Plug"/>
    <property type="match status" value="1"/>
</dbReference>
<dbReference type="RefSeq" id="WP_091982649.1">
    <property type="nucleotide sequence ID" value="NZ_FOLO01000009.1"/>
</dbReference>
<keyword evidence="4 10" id="KW-0812">Transmembrane</keyword>
<dbReference type="GO" id="GO:0006811">
    <property type="term" value="P:monoatomic ion transport"/>
    <property type="evidence" value="ECO:0007669"/>
    <property type="project" value="UniProtKB-KW"/>
</dbReference>
<evidence type="ECO:0000259" key="14">
    <source>
        <dbReference type="Pfam" id="PF00593"/>
    </source>
</evidence>
<feature type="chain" id="PRO_5011526404" evidence="13">
    <location>
        <begin position="26"/>
        <end position="628"/>
    </location>
</feature>
<evidence type="ECO:0000256" key="9">
    <source>
        <dbReference type="ARBA" id="ARBA00023237"/>
    </source>
</evidence>
<dbReference type="Proteomes" id="UP000198862">
    <property type="component" value="Unassembled WGS sequence"/>
</dbReference>
<accession>A0A1I1J4V6</accession>
<dbReference type="InterPro" id="IPR036942">
    <property type="entry name" value="Beta-barrel_TonB_sf"/>
</dbReference>
<evidence type="ECO:0000256" key="5">
    <source>
        <dbReference type="ARBA" id="ARBA00022729"/>
    </source>
</evidence>
<evidence type="ECO:0000313" key="17">
    <source>
        <dbReference type="Proteomes" id="UP000198862"/>
    </source>
</evidence>
<dbReference type="STRING" id="1123010.SAMN02745724_01657"/>
<feature type="signal peptide" evidence="13">
    <location>
        <begin position="1"/>
        <end position="25"/>
    </location>
</feature>
<dbReference type="GO" id="GO:0015889">
    <property type="term" value="P:cobalamin transport"/>
    <property type="evidence" value="ECO:0007669"/>
    <property type="project" value="TreeGrafter"/>
</dbReference>
<evidence type="ECO:0000256" key="2">
    <source>
        <dbReference type="ARBA" id="ARBA00022448"/>
    </source>
</evidence>
<name>A0A1I1J4V6_9GAMM</name>
<comment type="subcellular location">
    <subcellularLocation>
        <location evidence="1 10">Cell outer membrane</location>
        <topology evidence="1 10">Multi-pass membrane protein</topology>
    </subcellularLocation>
</comment>
<dbReference type="Gene3D" id="2.170.130.10">
    <property type="entry name" value="TonB-dependent receptor, plug domain"/>
    <property type="match status" value="1"/>
</dbReference>
<evidence type="ECO:0000256" key="8">
    <source>
        <dbReference type="ARBA" id="ARBA00023136"/>
    </source>
</evidence>
<dbReference type="OrthoDB" id="9764669at2"/>
<keyword evidence="17" id="KW-1185">Reference proteome</keyword>
<evidence type="ECO:0000256" key="1">
    <source>
        <dbReference type="ARBA" id="ARBA00004571"/>
    </source>
</evidence>
<keyword evidence="9 10" id="KW-0998">Cell outer membrane</keyword>
<dbReference type="CDD" id="cd01347">
    <property type="entry name" value="ligand_gated_channel"/>
    <property type="match status" value="1"/>
</dbReference>
<evidence type="ECO:0000256" key="11">
    <source>
        <dbReference type="PROSITE-ProRule" id="PRU10144"/>
    </source>
</evidence>
<dbReference type="PANTHER" id="PTHR30069">
    <property type="entry name" value="TONB-DEPENDENT OUTER MEMBRANE RECEPTOR"/>
    <property type="match status" value="1"/>
</dbReference>
<keyword evidence="5 13" id="KW-0732">Signal</keyword>
<feature type="domain" description="TonB-dependent receptor-like beta-barrel" evidence="14">
    <location>
        <begin position="186"/>
        <end position="591"/>
    </location>
</feature>
<dbReference type="Pfam" id="PF00593">
    <property type="entry name" value="TonB_dep_Rec_b-barrel"/>
    <property type="match status" value="1"/>
</dbReference>
<evidence type="ECO:0000256" key="13">
    <source>
        <dbReference type="SAM" id="SignalP"/>
    </source>
</evidence>
<dbReference type="InterPro" id="IPR037066">
    <property type="entry name" value="Plug_dom_sf"/>
</dbReference>
<dbReference type="SUPFAM" id="SSF56935">
    <property type="entry name" value="Porins"/>
    <property type="match status" value="1"/>
</dbReference>
<evidence type="ECO:0000256" key="10">
    <source>
        <dbReference type="PROSITE-ProRule" id="PRU01360"/>
    </source>
</evidence>
<evidence type="ECO:0000256" key="4">
    <source>
        <dbReference type="ARBA" id="ARBA00022692"/>
    </source>
</evidence>
<dbReference type="GO" id="GO:0009279">
    <property type="term" value="C:cell outer membrane"/>
    <property type="evidence" value="ECO:0007669"/>
    <property type="project" value="UniProtKB-SubCell"/>
</dbReference>
<proteinExistence type="inferred from homology"/>
<reference evidence="16 17" key="1">
    <citation type="submission" date="2016-10" db="EMBL/GenBank/DDBJ databases">
        <authorList>
            <person name="de Groot N.N."/>
        </authorList>
    </citation>
    <scope>NUCLEOTIDE SEQUENCE [LARGE SCALE GENOMIC DNA]</scope>
    <source>
        <strain evidence="16 17">DSM 6059</strain>
    </source>
</reference>
<dbReference type="InterPro" id="IPR000531">
    <property type="entry name" value="Beta-barrel_TonB"/>
</dbReference>
<comment type="similarity">
    <text evidence="10 12">Belongs to the TonB-dependent receptor family.</text>
</comment>
<dbReference type="InterPro" id="IPR039426">
    <property type="entry name" value="TonB-dep_rcpt-like"/>
</dbReference>
<evidence type="ECO:0000256" key="7">
    <source>
        <dbReference type="ARBA" id="ARBA00023077"/>
    </source>
</evidence>
<organism evidence="16 17">
    <name type="scientific">Pseudoalteromonas denitrificans DSM 6059</name>
    <dbReference type="NCBI Taxonomy" id="1123010"/>
    <lineage>
        <taxon>Bacteria</taxon>
        <taxon>Pseudomonadati</taxon>
        <taxon>Pseudomonadota</taxon>
        <taxon>Gammaproteobacteria</taxon>
        <taxon>Alteromonadales</taxon>
        <taxon>Pseudoalteromonadaceae</taxon>
        <taxon>Pseudoalteromonas</taxon>
    </lineage>
</organism>
<dbReference type="PROSITE" id="PS52016">
    <property type="entry name" value="TONB_DEPENDENT_REC_3"/>
    <property type="match status" value="1"/>
</dbReference>
<evidence type="ECO:0000256" key="6">
    <source>
        <dbReference type="ARBA" id="ARBA00023065"/>
    </source>
</evidence>
<dbReference type="Gene3D" id="2.40.170.20">
    <property type="entry name" value="TonB-dependent receptor, beta-barrel domain"/>
    <property type="match status" value="1"/>
</dbReference>
<dbReference type="EMBL" id="FOLO01000009">
    <property type="protein sequence ID" value="SFC43554.1"/>
    <property type="molecule type" value="Genomic_DNA"/>
</dbReference>
<dbReference type="AlphaFoldDB" id="A0A1I1J4V6"/>
<keyword evidence="2 10" id="KW-0813">Transport</keyword>
<dbReference type="PROSITE" id="PS01156">
    <property type="entry name" value="TONB_DEPENDENT_REC_2"/>
    <property type="match status" value="1"/>
</dbReference>
<feature type="short sequence motif" description="TonB C-terminal box" evidence="11">
    <location>
        <begin position="611"/>
        <end position="628"/>
    </location>
</feature>
<gene>
    <name evidence="16" type="ORF">SAMN02745724_01657</name>
</gene>
<keyword evidence="3 10" id="KW-1134">Transmembrane beta strand</keyword>
<protein>
    <submittedName>
        <fullName evidence="16">Vitamin B12 transporter</fullName>
    </submittedName>
</protein>
<dbReference type="InterPro" id="IPR012910">
    <property type="entry name" value="Plug_dom"/>
</dbReference>
<keyword evidence="8 10" id="KW-0472">Membrane</keyword>
<keyword evidence="7 12" id="KW-0798">TonB box</keyword>
<feature type="domain" description="TonB-dependent receptor plug" evidence="15">
    <location>
        <begin position="49"/>
        <end position="154"/>
    </location>
</feature>
<evidence type="ECO:0000256" key="3">
    <source>
        <dbReference type="ARBA" id="ARBA00022452"/>
    </source>
</evidence>